<dbReference type="NCBIfam" id="TIGR02293">
    <property type="entry name" value="TAS_TIGR02293"/>
    <property type="match status" value="1"/>
</dbReference>
<dbReference type="GO" id="GO:0003677">
    <property type="term" value="F:DNA binding"/>
    <property type="evidence" value="ECO:0007669"/>
    <property type="project" value="InterPro"/>
</dbReference>
<comment type="caution">
    <text evidence="2">The sequence shown here is derived from an EMBL/GenBank/DDBJ whole genome shotgun (WGS) entry which is preliminary data.</text>
</comment>
<sequence length="107" mass="12359">MTSQHVTEAEPTLNQLIQSIEDGLPISAFKKLQDSLDLPDKDLAKYVRIPKSTLALRKKRGKFSFEESERLLRLQRLFEKALDVFKSAELAKKWLKEDVRIRGYSAP</sequence>
<dbReference type="EMBL" id="JACADJ010000057">
    <property type="protein sequence ID" value="NWH06060.1"/>
    <property type="molecule type" value="Genomic_DNA"/>
</dbReference>
<organism evidence="2 3">
    <name type="scientific">Desulfobacter latus</name>
    <dbReference type="NCBI Taxonomy" id="2292"/>
    <lineage>
        <taxon>Bacteria</taxon>
        <taxon>Pseudomonadati</taxon>
        <taxon>Thermodesulfobacteriota</taxon>
        <taxon>Desulfobacteria</taxon>
        <taxon>Desulfobacterales</taxon>
        <taxon>Desulfobacteraceae</taxon>
        <taxon>Desulfobacter</taxon>
    </lineage>
</organism>
<keyword evidence="3" id="KW-1185">Reference proteome</keyword>
<evidence type="ECO:0000313" key="2">
    <source>
        <dbReference type="EMBL" id="NWH06060.1"/>
    </source>
</evidence>
<name>A0A850T143_9BACT</name>
<dbReference type="InterPro" id="IPR046847">
    <property type="entry name" value="Xre-like_HTH"/>
</dbReference>
<dbReference type="RefSeq" id="WP_178367513.1">
    <property type="nucleotide sequence ID" value="NZ_JACADJ010000057.1"/>
</dbReference>
<accession>A0A850T143</accession>
<protein>
    <recommendedName>
        <fullName evidence="1">Antitoxin Xre-like helix-turn-helix domain-containing protein</fullName>
    </recommendedName>
</protein>
<reference evidence="2 3" key="1">
    <citation type="submission" date="2020-06" db="EMBL/GenBank/DDBJ databases">
        <title>High-quality draft genome of sulfate reducer Desulfobacter latus type strain AcrS2 isolated from marine sediment.</title>
        <authorList>
            <person name="Hoppe M."/>
            <person name="Larsen C.K."/>
            <person name="Marshall I.P.G."/>
            <person name="Schramm A."/>
            <person name="Marietou A.G."/>
        </authorList>
    </citation>
    <scope>NUCLEOTIDE SEQUENCE [LARGE SCALE GENOMIC DNA]</scope>
    <source>
        <strain evidence="2 3">AcRS2</strain>
    </source>
</reference>
<proteinExistence type="predicted"/>
<gene>
    <name evidence="2" type="ORF">HXW94_13870</name>
</gene>
<dbReference type="Proteomes" id="UP000553343">
    <property type="component" value="Unassembled WGS sequence"/>
</dbReference>
<dbReference type="AlphaFoldDB" id="A0A850T143"/>
<dbReference type="InterPro" id="IPR011979">
    <property type="entry name" value="Antitox_Xre"/>
</dbReference>
<feature type="domain" description="Antitoxin Xre-like helix-turn-helix" evidence="1">
    <location>
        <begin position="16"/>
        <end position="76"/>
    </location>
</feature>
<evidence type="ECO:0000313" key="3">
    <source>
        <dbReference type="Proteomes" id="UP000553343"/>
    </source>
</evidence>
<evidence type="ECO:0000259" key="1">
    <source>
        <dbReference type="Pfam" id="PF20432"/>
    </source>
</evidence>
<dbReference type="Pfam" id="PF20432">
    <property type="entry name" value="Xre-like-HTH"/>
    <property type="match status" value="1"/>
</dbReference>